<accession>A0A1H4I5T2</accession>
<dbReference type="RefSeq" id="WP_072949819.1">
    <property type="nucleotide sequence ID" value="NZ_FNSV01000001.1"/>
</dbReference>
<dbReference type="OrthoDB" id="4627657at2"/>
<dbReference type="PROSITE" id="PS51257">
    <property type="entry name" value="PROKAR_LIPOPROTEIN"/>
    <property type="match status" value="1"/>
</dbReference>
<proteinExistence type="predicted"/>
<protein>
    <recommendedName>
        <fullName evidence="4">Mce-associated membrane protein</fullName>
    </recommendedName>
</protein>
<dbReference type="Proteomes" id="UP000183561">
    <property type="component" value="Unassembled WGS sequence"/>
</dbReference>
<gene>
    <name evidence="2" type="ORF">SAMN04490239_0061</name>
</gene>
<keyword evidence="1" id="KW-0732">Signal</keyword>
<evidence type="ECO:0000313" key="3">
    <source>
        <dbReference type="Proteomes" id="UP000183561"/>
    </source>
</evidence>
<evidence type="ECO:0008006" key="4">
    <source>
        <dbReference type="Google" id="ProtNLM"/>
    </source>
</evidence>
<evidence type="ECO:0000313" key="2">
    <source>
        <dbReference type="EMBL" id="SEB29281.1"/>
    </source>
</evidence>
<feature type="chain" id="PRO_5038375559" description="Mce-associated membrane protein" evidence="1">
    <location>
        <begin position="21"/>
        <end position="181"/>
    </location>
</feature>
<dbReference type="AlphaFoldDB" id="A0A1H4I5T2"/>
<feature type="signal peptide" evidence="1">
    <location>
        <begin position="1"/>
        <end position="20"/>
    </location>
</feature>
<reference evidence="3" key="1">
    <citation type="submission" date="2016-10" db="EMBL/GenBank/DDBJ databases">
        <authorList>
            <person name="Varghese N."/>
            <person name="Submissions S."/>
        </authorList>
    </citation>
    <scope>NUCLEOTIDE SEQUENCE [LARGE SCALE GENOMIC DNA]</scope>
    <source>
        <strain evidence="3">DSM 44498</strain>
    </source>
</reference>
<organism evidence="2 3">
    <name type="scientific">Rhodococcus koreensis</name>
    <dbReference type="NCBI Taxonomy" id="99653"/>
    <lineage>
        <taxon>Bacteria</taxon>
        <taxon>Bacillati</taxon>
        <taxon>Actinomycetota</taxon>
        <taxon>Actinomycetes</taxon>
        <taxon>Mycobacteriales</taxon>
        <taxon>Nocardiaceae</taxon>
        <taxon>Rhodococcus</taxon>
    </lineage>
</organism>
<keyword evidence="3" id="KW-1185">Reference proteome</keyword>
<sequence>MRFSRKLLIAGAVSATLMLAGCGSSSDEDEPMGSDDHAHIDPLDPAHLDADGTAATAMQAILSWQPAVDGSKSDALRRARPWLGGDLAATVDNDSGAATGLRPDREWLAWQQAGDALTASCTKADSTPAAPEGMRTVVIDVSCRQTVLHTAGSSTPLAEQTWRTTVTRTDDGWRLTDFRYQ</sequence>
<name>A0A1H4I5T2_9NOCA</name>
<evidence type="ECO:0000256" key="1">
    <source>
        <dbReference type="SAM" id="SignalP"/>
    </source>
</evidence>
<dbReference type="EMBL" id="FNSV01000001">
    <property type="protein sequence ID" value="SEB29281.1"/>
    <property type="molecule type" value="Genomic_DNA"/>
</dbReference>